<dbReference type="EMBL" id="ML213712">
    <property type="protein sequence ID" value="TFK31743.1"/>
    <property type="molecule type" value="Genomic_DNA"/>
</dbReference>
<reference evidence="1 2" key="1">
    <citation type="journal article" date="2019" name="Nat. Ecol. Evol.">
        <title>Megaphylogeny resolves global patterns of mushroom evolution.</title>
        <authorList>
            <person name="Varga T."/>
            <person name="Krizsan K."/>
            <person name="Foldi C."/>
            <person name="Dima B."/>
            <person name="Sanchez-Garcia M."/>
            <person name="Sanchez-Ramirez S."/>
            <person name="Szollosi G.J."/>
            <person name="Szarkandi J.G."/>
            <person name="Papp V."/>
            <person name="Albert L."/>
            <person name="Andreopoulos W."/>
            <person name="Angelini C."/>
            <person name="Antonin V."/>
            <person name="Barry K.W."/>
            <person name="Bougher N.L."/>
            <person name="Buchanan P."/>
            <person name="Buyck B."/>
            <person name="Bense V."/>
            <person name="Catcheside P."/>
            <person name="Chovatia M."/>
            <person name="Cooper J."/>
            <person name="Damon W."/>
            <person name="Desjardin D."/>
            <person name="Finy P."/>
            <person name="Geml J."/>
            <person name="Haridas S."/>
            <person name="Hughes K."/>
            <person name="Justo A."/>
            <person name="Karasinski D."/>
            <person name="Kautmanova I."/>
            <person name="Kiss B."/>
            <person name="Kocsube S."/>
            <person name="Kotiranta H."/>
            <person name="LaButti K.M."/>
            <person name="Lechner B.E."/>
            <person name="Liimatainen K."/>
            <person name="Lipzen A."/>
            <person name="Lukacs Z."/>
            <person name="Mihaltcheva S."/>
            <person name="Morgado L.N."/>
            <person name="Niskanen T."/>
            <person name="Noordeloos M.E."/>
            <person name="Ohm R.A."/>
            <person name="Ortiz-Santana B."/>
            <person name="Ovrebo C."/>
            <person name="Racz N."/>
            <person name="Riley R."/>
            <person name="Savchenko A."/>
            <person name="Shiryaev A."/>
            <person name="Soop K."/>
            <person name="Spirin V."/>
            <person name="Szebenyi C."/>
            <person name="Tomsovsky M."/>
            <person name="Tulloss R.E."/>
            <person name="Uehling J."/>
            <person name="Grigoriev I.V."/>
            <person name="Vagvolgyi C."/>
            <person name="Papp T."/>
            <person name="Martin F.M."/>
            <person name="Miettinen O."/>
            <person name="Hibbett D.S."/>
            <person name="Nagy L.G."/>
        </authorList>
    </citation>
    <scope>NUCLEOTIDE SEQUENCE [LARGE SCALE GENOMIC DNA]</scope>
    <source>
        <strain evidence="1 2">CBS 166.37</strain>
    </source>
</reference>
<organism evidence="1 2">
    <name type="scientific">Crucibulum laeve</name>
    <dbReference type="NCBI Taxonomy" id="68775"/>
    <lineage>
        <taxon>Eukaryota</taxon>
        <taxon>Fungi</taxon>
        <taxon>Dikarya</taxon>
        <taxon>Basidiomycota</taxon>
        <taxon>Agaricomycotina</taxon>
        <taxon>Agaricomycetes</taxon>
        <taxon>Agaricomycetidae</taxon>
        <taxon>Agaricales</taxon>
        <taxon>Agaricineae</taxon>
        <taxon>Nidulariaceae</taxon>
        <taxon>Crucibulum</taxon>
    </lineage>
</organism>
<name>A0A5C3LHS6_9AGAR</name>
<accession>A0A5C3LHS6</accession>
<dbReference type="Proteomes" id="UP000308652">
    <property type="component" value="Unassembled WGS sequence"/>
</dbReference>
<sequence length="114" mass="12403">MHAPATYVGQSKVVHNILGWDEGIWMVTWSVVDVLGGRHSVIHGSQEGMSGSGAVGLELEAEIAILFISSFQELTIHQKRITTVQERALQISHNEELSSSVMEMDAVEGKDSDA</sequence>
<proteinExistence type="predicted"/>
<evidence type="ECO:0000313" key="1">
    <source>
        <dbReference type="EMBL" id="TFK31743.1"/>
    </source>
</evidence>
<keyword evidence="2" id="KW-1185">Reference proteome</keyword>
<dbReference type="AlphaFoldDB" id="A0A5C3LHS6"/>
<gene>
    <name evidence="1" type="ORF">BDQ12DRAFT_671628</name>
</gene>
<protein>
    <submittedName>
        <fullName evidence="1">Uncharacterized protein</fullName>
    </submittedName>
</protein>
<evidence type="ECO:0000313" key="2">
    <source>
        <dbReference type="Proteomes" id="UP000308652"/>
    </source>
</evidence>